<organism evidence="8 9">
    <name type="scientific">Clostridium estertheticum subsp. estertheticum</name>
    <dbReference type="NCBI Taxonomy" id="1552"/>
    <lineage>
        <taxon>Bacteria</taxon>
        <taxon>Bacillati</taxon>
        <taxon>Bacillota</taxon>
        <taxon>Clostridia</taxon>
        <taxon>Eubacteriales</taxon>
        <taxon>Clostridiaceae</taxon>
        <taxon>Clostridium</taxon>
    </lineage>
</organism>
<evidence type="ECO:0000256" key="2">
    <source>
        <dbReference type="ARBA" id="ARBA00022691"/>
    </source>
</evidence>
<dbReference type="AlphaFoldDB" id="A0A1J0GJ81"/>
<evidence type="ECO:0000256" key="3">
    <source>
        <dbReference type="ARBA" id="ARBA00022723"/>
    </source>
</evidence>
<dbReference type="PANTHER" id="PTHR43409:SF16">
    <property type="entry name" value="SLR0320 PROTEIN"/>
    <property type="match status" value="1"/>
</dbReference>
<dbReference type="PANTHER" id="PTHR43409">
    <property type="entry name" value="ANAEROBIC MAGNESIUM-PROTOPORPHYRIN IX MONOMETHYL ESTER CYCLASE-RELATED"/>
    <property type="match status" value="1"/>
</dbReference>
<dbReference type="SMART" id="SM00729">
    <property type="entry name" value="Elp3"/>
    <property type="match status" value="1"/>
</dbReference>
<dbReference type="KEGG" id="ceu:A7L45_15720"/>
<dbReference type="GO" id="GO:0046872">
    <property type="term" value="F:metal ion binding"/>
    <property type="evidence" value="ECO:0007669"/>
    <property type="project" value="UniProtKB-KW"/>
</dbReference>
<dbReference type="InterPro" id="IPR036724">
    <property type="entry name" value="Cobalamin-bd_sf"/>
</dbReference>
<evidence type="ECO:0000256" key="1">
    <source>
        <dbReference type="ARBA" id="ARBA00001966"/>
    </source>
</evidence>
<name>A0A1J0GJ81_9CLOT</name>
<evidence type="ECO:0000256" key="4">
    <source>
        <dbReference type="ARBA" id="ARBA00023004"/>
    </source>
</evidence>
<dbReference type="InterPro" id="IPR007197">
    <property type="entry name" value="rSAM"/>
</dbReference>
<keyword evidence="3" id="KW-0479">Metal-binding</keyword>
<dbReference type="PROSITE" id="PS51332">
    <property type="entry name" value="B12_BINDING"/>
    <property type="match status" value="1"/>
</dbReference>
<dbReference type="SFLD" id="SFLDG01082">
    <property type="entry name" value="B12-binding_domain_containing"/>
    <property type="match status" value="1"/>
</dbReference>
<dbReference type="CDD" id="cd01335">
    <property type="entry name" value="Radical_SAM"/>
    <property type="match status" value="1"/>
</dbReference>
<sequence length="567" mass="66937">MKVLLVGINSRFTHSNLAIRYLKAFTEDLSYDSLIREFSINDRVERIVEEIISEKADIVVLSCYIWNKYYVKQVSNLIKLIDNNIKLLYGGPEVSFDSENYLKDSLSDYLIEGEGEETFREFIKCMIENISLKGVKGLYYKENGKIFYGGKRKLMDINNIVFPYTKDDDLNNKIIYFESSRGCPFNCKYCLSSTIRGVRFMNLERVKKDLKFLIDKKVKLIKFVDRTFNCSDEFAMGIWGYLMSIDTETTFHFEISADILNDKQLKLLEKAPKGRFQFEVGVQTTNNEVLKNINRFVVFEDIKKQVTALNKYGNIKQHLDLIAGLPGENLESFKKSFNDLYTIEPDEIQLGFLKILKGAPMKDEVEKWGMVYAPYPPYEILKTSDISYEEIILLKRVEEVVDKYYNSRKFKTILKYFIPKFDNVFDFYLSLGTFFYDKGYLSRSISSVDYYKVFLEFNDEHLNLDNRILKEIVKFDYLQFNKKKYMPNFLLRDPSKNFERYLKDSQRKGDIELPYTDYHLENFKIDIIKFLDNGQISEGEFYLIFDMSEAENITDISYFINEEKTLK</sequence>
<keyword evidence="4" id="KW-0408">Iron</keyword>
<proteinExistence type="predicted"/>
<dbReference type="OrthoDB" id="9801424at2"/>
<dbReference type="EMBL" id="CP015756">
    <property type="protein sequence ID" value="APC41420.1"/>
    <property type="molecule type" value="Genomic_DNA"/>
</dbReference>
<keyword evidence="9" id="KW-1185">Reference proteome</keyword>
<reference evidence="9" key="1">
    <citation type="journal article" date="2016" name="Front. Microbiol.">
        <title>Complete Genome Sequence of Clostridium estertheticum DSM 8809, a Microbe Identified in Spoiled Vacuum Packed Beef.</title>
        <authorList>
            <person name="Yu Z."/>
            <person name="Gunn L."/>
            <person name="Brennan E."/>
            <person name="Reid R."/>
            <person name="Wall P.G."/>
            <person name="Gaora O.P."/>
            <person name="Hurley D."/>
            <person name="Bolton D."/>
            <person name="Fanning S."/>
        </authorList>
    </citation>
    <scope>NUCLEOTIDE SEQUENCE [LARGE SCALE GENOMIC DNA]</scope>
    <source>
        <strain evidence="9">DSM 8809</strain>
    </source>
</reference>
<dbReference type="InterPro" id="IPR025288">
    <property type="entry name" value="DUF4080"/>
</dbReference>
<feature type="domain" description="B12-binding" evidence="6">
    <location>
        <begin position="1"/>
        <end position="133"/>
    </location>
</feature>
<evidence type="ECO:0000256" key="5">
    <source>
        <dbReference type="ARBA" id="ARBA00023014"/>
    </source>
</evidence>
<dbReference type="Pfam" id="PF13311">
    <property type="entry name" value="DUF4080"/>
    <property type="match status" value="1"/>
</dbReference>
<comment type="cofactor">
    <cofactor evidence="1">
        <name>[4Fe-4S] cluster</name>
        <dbReference type="ChEBI" id="CHEBI:49883"/>
    </cofactor>
</comment>
<dbReference type="STRING" id="1552.A7L45_15720"/>
<dbReference type="GO" id="GO:0003824">
    <property type="term" value="F:catalytic activity"/>
    <property type="evidence" value="ECO:0007669"/>
    <property type="project" value="InterPro"/>
</dbReference>
<gene>
    <name evidence="8" type="ORF">A7L45_15720</name>
</gene>
<dbReference type="Proteomes" id="UP000182569">
    <property type="component" value="Chromosome"/>
</dbReference>
<dbReference type="InterPro" id="IPR023404">
    <property type="entry name" value="rSAM_horseshoe"/>
</dbReference>
<dbReference type="GO" id="GO:0031419">
    <property type="term" value="F:cobalamin binding"/>
    <property type="evidence" value="ECO:0007669"/>
    <property type="project" value="InterPro"/>
</dbReference>
<dbReference type="SFLD" id="SFLDS00029">
    <property type="entry name" value="Radical_SAM"/>
    <property type="match status" value="1"/>
</dbReference>
<dbReference type="InterPro" id="IPR051198">
    <property type="entry name" value="BchE-like"/>
</dbReference>
<dbReference type="SUPFAM" id="SSF52242">
    <property type="entry name" value="Cobalamin (vitamin B12)-binding domain"/>
    <property type="match status" value="1"/>
</dbReference>
<dbReference type="Gene3D" id="3.80.30.20">
    <property type="entry name" value="tm_1862 like domain"/>
    <property type="match status" value="1"/>
</dbReference>
<dbReference type="RefSeq" id="WP_071613714.1">
    <property type="nucleotide sequence ID" value="NZ_CP015756.1"/>
</dbReference>
<dbReference type="Pfam" id="PF02310">
    <property type="entry name" value="B12-binding"/>
    <property type="match status" value="1"/>
</dbReference>
<dbReference type="SUPFAM" id="SSF102114">
    <property type="entry name" value="Radical SAM enzymes"/>
    <property type="match status" value="1"/>
</dbReference>
<dbReference type="GO" id="GO:0051536">
    <property type="term" value="F:iron-sulfur cluster binding"/>
    <property type="evidence" value="ECO:0007669"/>
    <property type="project" value="UniProtKB-KW"/>
</dbReference>
<dbReference type="PROSITE" id="PS51918">
    <property type="entry name" value="RADICAL_SAM"/>
    <property type="match status" value="1"/>
</dbReference>
<keyword evidence="2" id="KW-0949">S-adenosyl-L-methionine</keyword>
<evidence type="ECO:0000313" key="8">
    <source>
        <dbReference type="EMBL" id="APC41420.1"/>
    </source>
</evidence>
<protein>
    <submittedName>
        <fullName evidence="8">B12-binding domain-containing radical SAM protein</fullName>
    </submittedName>
</protein>
<dbReference type="InterPro" id="IPR058240">
    <property type="entry name" value="rSAM_sf"/>
</dbReference>
<dbReference type="Gene3D" id="3.40.50.280">
    <property type="entry name" value="Cobalamin-binding domain"/>
    <property type="match status" value="1"/>
</dbReference>
<keyword evidence="5" id="KW-0411">Iron-sulfur</keyword>
<dbReference type="InterPro" id="IPR006158">
    <property type="entry name" value="Cobalamin-bd"/>
</dbReference>
<evidence type="ECO:0000259" key="7">
    <source>
        <dbReference type="PROSITE" id="PS51918"/>
    </source>
</evidence>
<dbReference type="GO" id="GO:0005829">
    <property type="term" value="C:cytosol"/>
    <property type="evidence" value="ECO:0007669"/>
    <property type="project" value="TreeGrafter"/>
</dbReference>
<evidence type="ECO:0000259" key="6">
    <source>
        <dbReference type="PROSITE" id="PS51332"/>
    </source>
</evidence>
<dbReference type="CDD" id="cd02068">
    <property type="entry name" value="radical_SAM_B12_BD"/>
    <property type="match status" value="1"/>
</dbReference>
<dbReference type="Pfam" id="PF04055">
    <property type="entry name" value="Radical_SAM"/>
    <property type="match status" value="1"/>
</dbReference>
<feature type="domain" description="Radical SAM core" evidence="7">
    <location>
        <begin position="169"/>
        <end position="402"/>
    </location>
</feature>
<dbReference type="InterPro" id="IPR006638">
    <property type="entry name" value="Elp3/MiaA/NifB-like_rSAM"/>
</dbReference>
<evidence type="ECO:0000313" key="9">
    <source>
        <dbReference type="Proteomes" id="UP000182569"/>
    </source>
</evidence>
<accession>A0A1J0GJ81</accession>